<dbReference type="InterPro" id="IPR036291">
    <property type="entry name" value="NAD(P)-bd_dom_sf"/>
</dbReference>
<organism evidence="14 15">
    <name type="scientific">Neisseria shayeganii 871</name>
    <dbReference type="NCBI Taxonomy" id="1032488"/>
    <lineage>
        <taxon>Bacteria</taxon>
        <taxon>Pseudomonadati</taxon>
        <taxon>Pseudomonadota</taxon>
        <taxon>Betaproteobacteria</taxon>
        <taxon>Neisseriales</taxon>
        <taxon>Neisseriaceae</taxon>
        <taxon>Neisseria</taxon>
    </lineage>
</organism>
<comment type="subunit">
    <text evidence="12">Homotetramer.</text>
</comment>
<keyword evidence="4 12" id="KW-0444">Lipid biosynthesis</keyword>
<evidence type="ECO:0000256" key="12">
    <source>
        <dbReference type="RuleBase" id="RU366074"/>
    </source>
</evidence>
<dbReference type="UniPathway" id="UPA00094"/>
<dbReference type="PATRIC" id="fig|1032488.3.peg.936"/>
<keyword evidence="6 11" id="KW-0521">NADP</keyword>
<dbReference type="SMART" id="SM00822">
    <property type="entry name" value="PKS_KR"/>
    <property type="match status" value="1"/>
</dbReference>
<dbReference type="NCBIfam" id="NF005559">
    <property type="entry name" value="PRK07231.1"/>
    <property type="match status" value="1"/>
</dbReference>
<comment type="function">
    <text evidence="12">Catalyzes the NADPH-dependent reduction of beta-ketoacyl-ACP substrates to beta-hydroxyacyl-ACP products, the first reductive step in the elongation cycle of fatty acid biosynthesis.</text>
</comment>
<dbReference type="NCBIfam" id="NF004197">
    <property type="entry name" value="PRK05653.1-1"/>
    <property type="match status" value="1"/>
</dbReference>
<keyword evidence="7 12" id="KW-0560">Oxidoreductase</keyword>
<dbReference type="GO" id="GO:0051287">
    <property type="term" value="F:NAD binding"/>
    <property type="evidence" value="ECO:0007669"/>
    <property type="project" value="UniProtKB-UniRule"/>
</dbReference>
<dbReference type="Pfam" id="PF13561">
    <property type="entry name" value="adh_short_C2"/>
    <property type="match status" value="1"/>
</dbReference>
<comment type="caution">
    <text evidence="14">The sequence shown here is derived from an EMBL/GenBank/DDBJ whole genome shotgun (WGS) entry which is preliminary data.</text>
</comment>
<dbReference type="SUPFAM" id="SSF51735">
    <property type="entry name" value="NAD(P)-binding Rossmann-fold domains"/>
    <property type="match status" value="1"/>
</dbReference>
<comment type="catalytic activity">
    <reaction evidence="12">
        <text>a (3R)-hydroxyacyl-[ACP] + NADP(+) = a 3-oxoacyl-[ACP] + NADPH + H(+)</text>
        <dbReference type="Rhea" id="RHEA:17397"/>
        <dbReference type="Rhea" id="RHEA-COMP:9916"/>
        <dbReference type="Rhea" id="RHEA-COMP:9945"/>
        <dbReference type="ChEBI" id="CHEBI:15378"/>
        <dbReference type="ChEBI" id="CHEBI:57783"/>
        <dbReference type="ChEBI" id="CHEBI:58349"/>
        <dbReference type="ChEBI" id="CHEBI:78776"/>
        <dbReference type="ChEBI" id="CHEBI:78827"/>
        <dbReference type="EC" id="1.1.1.100"/>
    </reaction>
</comment>
<dbReference type="Proteomes" id="UP000003019">
    <property type="component" value="Unassembled WGS sequence"/>
</dbReference>
<evidence type="ECO:0000256" key="9">
    <source>
        <dbReference type="ARBA" id="ARBA00023160"/>
    </source>
</evidence>
<dbReference type="NCBIfam" id="TIGR01830">
    <property type="entry name" value="3oxo_ACP_reduc"/>
    <property type="match status" value="1"/>
</dbReference>
<dbReference type="EC" id="1.1.1.100" evidence="3 12"/>
<dbReference type="PROSITE" id="PS00061">
    <property type="entry name" value="ADH_SHORT"/>
    <property type="match status" value="1"/>
</dbReference>
<dbReference type="GO" id="GO:0004316">
    <property type="term" value="F:3-oxoacyl-[acyl-carrier-protein] reductase (NADPH) activity"/>
    <property type="evidence" value="ECO:0007669"/>
    <property type="project" value="UniProtKB-UniRule"/>
</dbReference>
<feature type="binding site" evidence="11">
    <location>
        <position position="79"/>
    </location>
    <ligand>
        <name>NADP(+)</name>
        <dbReference type="ChEBI" id="CHEBI:58349"/>
    </ligand>
</feature>
<dbReference type="PANTHER" id="PTHR42879:SF2">
    <property type="entry name" value="3-OXOACYL-[ACYL-CARRIER-PROTEIN] REDUCTASE FABG"/>
    <property type="match status" value="1"/>
</dbReference>
<evidence type="ECO:0000259" key="13">
    <source>
        <dbReference type="SMART" id="SM00822"/>
    </source>
</evidence>
<feature type="binding site" evidence="11">
    <location>
        <position position="129"/>
    </location>
    <ligand>
        <name>NADP(+)</name>
        <dbReference type="ChEBI" id="CHEBI:58349"/>
    </ligand>
</feature>
<protein>
    <recommendedName>
        <fullName evidence="3 12">3-oxoacyl-[acyl-carrier-protein] reductase</fullName>
        <ecNumber evidence="3 12">1.1.1.100</ecNumber>
    </recommendedName>
</protein>
<keyword evidence="8 12" id="KW-0443">Lipid metabolism</keyword>
<accession>G4CHB0</accession>
<evidence type="ECO:0000256" key="6">
    <source>
        <dbReference type="ARBA" id="ARBA00022857"/>
    </source>
</evidence>
<feature type="active site" description="Proton acceptor" evidence="10">
    <location>
        <position position="194"/>
    </location>
</feature>
<feature type="binding site" evidence="11">
    <location>
        <begin position="194"/>
        <end position="198"/>
    </location>
    <ligand>
        <name>NADP(+)</name>
        <dbReference type="ChEBI" id="CHEBI:58349"/>
    </ligand>
</feature>
<dbReference type="CDD" id="cd05333">
    <property type="entry name" value="BKR_SDR_c"/>
    <property type="match status" value="1"/>
</dbReference>
<evidence type="ECO:0000256" key="7">
    <source>
        <dbReference type="ARBA" id="ARBA00023002"/>
    </source>
</evidence>
<keyword evidence="5 12" id="KW-0276">Fatty acid metabolism</keyword>
<evidence type="ECO:0000256" key="11">
    <source>
        <dbReference type="PIRSR" id="PIRSR611284-2"/>
    </source>
</evidence>
<dbReference type="FunFam" id="3.40.50.720:FF:000037">
    <property type="entry name" value="3-oxoacyl-[acyl-carrier-protein] reductase FabG"/>
    <property type="match status" value="1"/>
</dbReference>
<proteinExistence type="inferred from homology"/>
<dbReference type="STRING" id="1032488.HMPREF9371_0999"/>
<evidence type="ECO:0000256" key="10">
    <source>
        <dbReference type="PIRSR" id="PIRSR611284-1"/>
    </source>
</evidence>
<dbReference type="InterPro" id="IPR011284">
    <property type="entry name" value="3oxo_ACP_reduc"/>
</dbReference>
<comment type="pathway">
    <text evidence="1 12">Lipid metabolism; fatty acid biosynthesis.</text>
</comment>
<keyword evidence="9 12" id="KW-0275">Fatty acid biosynthesis</keyword>
<dbReference type="NCBIfam" id="NF009466">
    <property type="entry name" value="PRK12826.1-2"/>
    <property type="match status" value="1"/>
</dbReference>
<dbReference type="InterPro" id="IPR020904">
    <property type="entry name" value="Sc_DH/Rdtase_CS"/>
</dbReference>
<dbReference type="Gene3D" id="3.40.50.720">
    <property type="entry name" value="NAD(P)-binding Rossmann-like Domain"/>
    <property type="match status" value="1"/>
</dbReference>
<dbReference type="InterPro" id="IPR057326">
    <property type="entry name" value="KR_dom"/>
</dbReference>
<dbReference type="HOGENOM" id="CLU_010194_1_3_4"/>
<dbReference type="GO" id="GO:0030497">
    <property type="term" value="P:fatty acid elongation"/>
    <property type="evidence" value="ECO:0007669"/>
    <property type="project" value="UniProtKB-ARBA"/>
</dbReference>
<evidence type="ECO:0000256" key="5">
    <source>
        <dbReference type="ARBA" id="ARBA00022832"/>
    </source>
</evidence>
<sequence>MPADCKLFPNRHTGYLKTNHPLLHKASCSGSPSFKQGISMSTQDLSGKTALVTGASRGIGAAIADTLAQAGAKVIGTATSESGAAAISERLAQWGGEGRVLNIAEADSIENLIAELEKTHGPLAILVNNAGITRDNLLMRMKEEEWDEIMQVNLKSVFRASKAAMRGMMKARHGRIINITSVVGSMGNAGQANYAAAKAGLIGFAKSMAREIGSRGITVNCVAPGFIDTDMTRALPEETRKMFEAQTALGSFGEPQDIADAVLFLASDQAKYITGQTLHVNGGMLMP</sequence>
<gene>
    <name evidence="14" type="primary">fabG2</name>
    <name evidence="14" type="ORF">HMPREF9371_0999</name>
</gene>
<dbReference type="EMBL" id="AGAY01000034">
    <property type="protein sequence ID" value="EGY52820.1"/>
    <property type="molecule type" value="Genomic_DNA"/>
</dbReference>
<feature type="binding site" evidence="11">
    <location>
        <position position="227"/>
    </location>
    <ligand>
        <name>NADP(+)</name>
        <dbReference type="ChEBI" id="CHEBI:58349"/>
    </ligand>
</feature>
<name>G4CHB0_9NEIS</name>
<evidence type="ECO:0000256" key="3">
    <source>
        <dbReference type="ARBA" id="ARBA00012948"/>
    </source>
</evidence>
<evidence type="ECO:0000256" key="4">
    <source>
        <dbReference type="ARBA" id="ARBA00022516"/>
    </source>
</evidence>
<dbReference type="PRINTS" id="PR00081">
    <property type="entry name" value="GDHRDH"/>
</dbReference>
<dbReference type="InterPro" id="IPR002347">
    <property type="entry name" value="SDR_fam"/>
</dbReference>
<dbReference type="PRINTS" id="PR00080">
    <property type="entry name" value="SDRFAMILY"/>
</dbReference>
<dbReference type="InterPro" id="IPR050259">
    <property type="entry name" value="SDR"/>
</dbReference>
<dbReference type="AlphaFoldDB" id="G4CHB0"/>
<evidence type="ECO:0000256" key="8">
    <source>
        <dbReference type="ARBA" id="ARBA00023098"/>
    </source>
</evidence>
<reference evidence="14 15" key="1">
    <citation type="submission" date="2011-05" db="EMBL/GenBank/DDBJ databases">
        <authorList>
            <person name="Muzny D."/>
            <person name="Qin X."/>
            <person name="Deng J."/>
            <person name="Jiang H."/>
            <person name="Liu Y."/>
            <person name="Qu J."/>
            <person name="Song X.-Z."/>
            <person name="Zhang L."/>
            <person name="Thornton R."/>
            <person name="Coyle M."/>
            <person name="Francisco L."/>
            <person name="Jackson L."/>
            <person name="Javaid M."/>
            <person name="Korchina V."/>
            <person name="Kovar C."/>
            <person name="Mata R."/>
            <person name="Mathew T."/>
            <person name="Ngo R."/>
            <person name="Nguyen L."/>
            <person name="Nguyen N."/>
            <person name="Okwuonu G."/>
            <person name="Ongeri F."/>
            <person name="Pham C."/>
            <person name="Simmons D."/>
            <person name="Wilczek-Boney K."/>
            <person name="Hale W."/>
            <person name="Jakkamsetti A."/>
            <person name="Pham P."/>
            <person name="Ruth R."/>
            <person name="San Lucas F."/>
            <person name="Warren J."/>
            <person name="Zhang J."/>
            <person name="Zhao Z."/>
            <person name="Zhou C."/>
            <person name="Zhu D."/>
            <person name="Lee S."/>
            <person name="Bess C."/>
            <person name="Blankenburg K."/>
            <person name="Forbes L."/>
            <person name="Fu Q."/>
            <person name="Gubbala S."/>
            <person name="Hirani K."/>
            <person name="Jayaseelan J.C."/>
            <person name="Lara F."/>
            <person name="Munidasa M."/>
            <person name="Palculict T."/>
            <person name="Patil S."/>
            <person name="Pu L.-L."/>
            <person name="Saada N."/>
            <person name="Tang L."/>
            <person name="Weissenberger G."/>
            <person name="Zhu Y."/>
            <person name="Hemphill L."/>
            <person name="Shang Y."/>
            <person name="Youmans B."/>
            <person name="Ayvaz T."/>
            <person name="Ross M."/>
            <person name="Santibanez J."/>
            <person name="Aqrawi P."/>
            <person name="Gross S."/>
            <person name="Joshi V."/>
            <person name="Fowler G."/>
            <person name="Nazareth L."/>
            <person name="Reid J."/>
            <person name="Worley K."/>
            <person name="Petrosino J."/>
            <person name="Highlander S."/>
            <person name="Gibbs R."/>
        </authorList>
    </citation>
    <scope>NUCLEOTIDE SEQUENCE [LARGE SCALE GENOMIC DNA]</scope>
    <source>
        <strain evidence="14 15">871</strain>
    </source>
</reference>
<feature type="binding site" evidence="11">
    <location>
        <begin position="54"/>
        <end position="57"/>
    </location>
    <ligand>
        <name>NADP(+)</name>
        <dbReference type="ChEBI" id="CHEBI:58349"/>
    </ligand>
</feature>
<dbReference type="PANTHER" id="PTHR42879">
    <property type="entry name" value="3-OXOACYL-(ACYL-CARRIER-PROTEIN) REDUCTASE"/>
    <property type="match status" value="1"/>
</dbReference>
<evidence type="ECO:0000313" key="14">
    <source>
        <dbReference type="EMBL" id="EGY52820.1"/>
    </source>
</evidence>
<evidence type="ECO:0000313" key="15">
    <source>
        <dbReference type="Proteomes" id="UP000003019"/>
    </source>
</evidence>
<keyword evidence="15" id="KW-1185">Reference proteome</keyword>
<comment type="similarity">
    <text evidence="2 12">Belongs to the short-chain dehydrogenases/reductases (SDR) family.</text>
</comment>
<feature type="domain" description="Ketoreductase" evidence="13">
    <location>
        <begin position="48"/>
        <end position="225"/>
    </location>
</feature>
<evidence type="ECO:0000256" key="1">
    <source>
        <dbReference type="ARBA" id="ARBA00005194"/>
    </source>
</evidence>
<evidence type="ECO:0000256" key="2">
    <source>
        <dbReference type="ARBA" id="ARBA00006484"/>
    </source>
</evidence>